<comment type="cofactor">
    <cofactor evidence="1 5">
        <name>FAD</name>
        <dbReference type="ChEBI" id="CHEBI:57692"/>
    </cofactor>
</comment>
<keyword evidence="9" id="KW-1185">Reference proteome</keyword>
<protein>
    <recommendedName>
        <fullName evidence="10">Glucose-methanol-choline oxidoreductase</fullName>
    </recommendedName>
</protein>
<evidence type="ECO:0000256" key="3">
    <source>
        <dbReference type="ARBA" id="ARBA00022630"/>
    </source>
</evidence>
<evidence type="ECO:0000259" key="6">
    <source>
        <dbReference type="Pfam" id="PF00732"/>
    </source>
</evidence>
<evidence type="ECO:0000256" key="5">
    <source>
        <dbReference type="PIRSR" id="PIRSR000137-2"/>
    </source>
</evidence>
<feature type="domain" description="Glucose-methanol-choline oxidoreductase C-terminal" evidence="7">
    <location>
        <begin position="455"/>
        <end position="601"/>
    </location>
</feature>
<name>A0A0D2WMN0_CAPO3</name>
<dbReference type="STRING" id="595528.A0A0D2WMN0"/>
<dbReference type="AlphaFoldDB" id="A0A0D2WMN0"/>
<dbReference type="RefSeq" id="XP_004363977.1">
    <property type="nucleotide sequence ID" value="XM_004363920.2"/>
</dbReference>
<dbReference type="InterPro" id="IPR012132">
    <property type="entry name" value="GMC_OxRdtase"/>
</dbReference>
<dbReference type="EMBL" id="KE346363">
    <property type="protein sequence ID" value="KJE92115.1"/>
    <property type="molecule type" value="Genomic_DNA"/>
</dbReference>
<dbReference type="InterPro" id="IPR000172">
    <property type="entry name" value="GMC_OxRdtase_N"/>
</dbReference>
<reference evidence="9" key="1">
    <citation type="submission" date="2011-02" db="EMBL/GenBank/DDBJ databases">
        <title>The Genome Sequence of Capsaspora owczarzaki ATCC 30864.</title>
        <authorList>
            <person name="Russ C."/>
            <person name="Cuomo C."/>
            <person name="Burger G."/>
            <person name="Gray M.W."/>
            <person name="Holland P.W.H."/>
            <person name="King N."/>
            <person name="Lang F.B.F."/>
            <person name="Roger A.J."/>
            <person name="Ruiz-Trillo I."/>
            <person name="Young S.K."/>
            <person name="Zeng Q."/>
            <person name="Gargeya S."/>
            <person name="Alvarado L."/>
            <person name="Berlin A."/>
            <person name="Chapman S.B."/>
            <person name="Chen Z."/>
            <person name="Freedman E."/>
            <person name="Gellesch M."/>
            <person name="Goldberg J."/>
            <person name="Griggs A."/>
            <person name="Gujja S."/>
            <person name="Heilman E."/>
            <person name="Heiman D."/>
            <person name="Howarth C."/>
            <person name="Mehta T."/>
            <person name="Neiman D."/>
            <person name="Pearson M."/>
            <person name="Roberts A."/>
            <person name="Saif S."/>
            <person name="Shea T."/>
            <person name="Shenoy N."/>
            <person name="Sisk P."/>
            <person name="Stolte C."/>
            <person name="Sykes S."/>
            <person name="White J."/>
            <person name="Yandava C."/>
            <person name="Haas B."/>
            <person name="Nusbaum C."/>
            <person name="Birren B."/>
        </authorList>
    </citation>
    <scope>NUCLEOTIDE SEQUENCE</scope>
    <source>
        <strain evidence="9">ATCC 30864</strain>
    </source>
</reference>
<dbReference type="Gene3D" id="3.30.560.10">
    <property type="entry name" value="Glucose Oxidase, domain 3"/>
    <property type="match status" value="1"/>
</dbReference>
<keyword evidence="3" id="KW-0285">Flavoprotein</keyword>
<dbReference type="SUPFAM" id="SSF54373">
    <property type="entry name" value="FAD-linked reductases, C-terminal domain"/>
    <property type="match status" value="1"/>
</dbReference>
<dbReference type="SUPFAM" id="SSF51905">
    <property type="entry name" value="FAD/NAD(P)-binding domain"/>
    <property type="match status" value="1"/>
</dbReference>
<dbReference type="PANTHER" id="PTHR11552">
    <property type="entry name" value="GLUCOSE-METHANOL-CHOLINE GMC OXIDOREDUCTASE"/>
    <property type="match status" value="1"/>
</dbReference>
<dbReference type="OrthoDB" id="269227at2759"/>
<dbReference type="Pfam" id="PF00732">
    <property type="entry name" value="GMC_oxred_N"/>
    <property type="match status" value="1"/>
</dbReference>
<dbReference type="GO" id="GO:0050660">
    <property type="term" value="F:flavin adenine dinucleotide binding"/>
    <property type="evidence" value="ECO:0007669"/>
    <property type="project" value="InterPro"/>
</dbReference>
<evidence type="ECO:0000256" key="2">
    <source>
        <dbReference type="ARBA" id="ARBA00010790"/>
    </source>
</evidence>
<evidence type="ECO:0000313" key="9">
    <source>
        <dbReference type="Proteomes" id="UP000008743"/>
    </source>
</evidence>
<dbReference type="Pfam" id="PF05199">
    <property type="entry name" value="GMC_oxred_C"/>
    <property type="match status" value="1"/>
</dbReference>
<dbReference type="PhylomeDB" id="A0A0D2WMN0"/>
<sequence length="615" mass="66618">MARLLVASLVALLSVAVYYYAFVLSDAVAQLQHTPLAAEYDFIVVGSGSAGAVVAARLAQRLPNKTVLLLESGGSDVQLEIQMPAAAAMLQRTKVDYHYQSVPQKNSHWAMKGQVSNWPRGRVLGGSASLNYMAYVRGHKNDYDGWAAGGATGWDWDSVLPYFMRSEDNYQFNRPQVSDSVHGHGGFLEVTDMEDRNRVTELFVDAGVEAGFKLIDFNDGQQDGVNFCPRTVTRKQERCSPTHCLLRPMLASGKFPNLSVATFATVKRVTFEETAAGAQRAVGLEIVRAVDPRAADAVHTSVRARQEIVLSGGTIGSAHILLNSGVGPRAQLEALDIPVVADLPVGENLQDHMVSPLKFATPTIETLGPKSENIRNVLQYLVYGRGPLTSNGVEACLFTETGARPDLNMPDLQLQFIPTASTIVDLQNFNYNASLTELMLRDQDGFIIAPTLLHPKSRGTIKLASNDPLAYPIIDPNYLAEEEDVETLARGVALAYKLVTTTNAYRGLAFHTLDLFNEFLVNASIPVEPYSHEFFSLVVRYLSATVYHPTGTCKMGSASDPTSVVLPSLQVKGIEGLRVADASVMPNVVGGNTNAPVIMIGEKAVDLIIADCSSC</sequence>
<evidence type="ECO:0008006" key="10">
    <source>
        <dbReference type="Google" id="ProtNLM"/>
    </source>
</evidence>
<evidence type="ECO:0000259" key="7">
    <source>
        <dbReference type="Pfam" id="PF05199"/>
    </source>
</evidence>
<dbReference type="InterPro" id="IPR007867">
    <property type="entry name" value="GMC_OxRtase_C"/>
</dbReference>
<evidence type="ECO:0000313" key="8">
    <source>
        <dbReference type="EMBL" id="KJE92115.1"/>
    </source>
</evidence>
<gene>
    <name evidence="8" type="ORF">CAOG_003138</name>
</gene>
<evidence type="ECO:0000256" key="1">
    <source>
        <dbReference type="ARBA" id="ARBA00001974"/>
    </source>
</evidence>
<evidence type="ECO:0000256" key="4">
    <source>
        <dbReference type="ARBA" id="ARBA00022827"/>
    </source>
</evidence>
<dbReference type="Proteomes" id="UP000008743">
    <property type="component" value="Unassembled WGS sequence"/>
</dbReference>
<feature type="binding site" evidence="5">
    <location>
        <position position="123"/>
    </location>
    <ligand>
        <name>FAD</name>
        <dbReference type="ChEBI" id="CHEBI:57692"/>
    </ligand>
</feature>
<feature type="domain" description="Glucose-methanol-choline oxidoreductase N-terminal" evidence="6">
    <location>
        <begin position="40"/>
        <end position="354"/>
    </location>
</feature>
<keyword evidence="4 5" id="KW-0274">FAD</keyword>
<dbReference type="InterPro" id="IPR036188">
    <property type="entry name" value="FAD/NAD-bd_sf"/>
</dbReference>
<comment type="similarity">
    <text evidence="2">Belongs to the GMC oxidoreductase family.</text>
</comment>
<proteinExistence type="inferred from homology"/>
<accession>A0A0D2WMN0</accession>
<dbReference type="PIRSF" id="PIRSF000137">
    <property type="entry name" value="Alcohol_oxidase"/>
    <property type="match status" value="1"/>
</dbReference>
<dbReference type="eggNOG" id="KOG1238">
    <property type="taxonomic scope" value="Eukaryota"/>
</dbReference>
<dbReference type="Gene3D" id="3.50.50.60">
    <property type="entry name" value="FAD/NAD(P)-binding domain"/>
    <property type="match status" value="1"/>
</dbReference>
<dbReference type="InParanoid" id="A0A0D2WMN0"/>
<organism evidence="8 9">
    <name type="scientific">Capsaspora owczarzaki (strain ATCC 30864)</name>
    <dbReference type="NCBI Taxonomy" id="595528"/>
    <lineage>
        <taxon>Eukaryota</taxon>
        <taxon>Filasterea</taxon>
        <taxon>Capsaspora</taxon>
    </lineage>
</organism>
<dbReference type="PANTHER" id="PTHR11552:SF147">
    <property type="entry name" value="CHOLINE DEHYDROGENASE, MITOCHONDRIAL"/>
    <property type="match status" value="1"/>
</dbReference>
<dbReference type="GO" id="GO:0016614">
    <property type="term" value="F:oxidoreductase activity, acting on CH-OH group of donors"/>
    <property type="evidence" value="ECO:0007669"/>
    <property type="project" value="InterPro"/>
</dbReference>
<dbReference type="OMA" id="NYPWIHI"/>
<feature type="binding site" evidence="5">
    <location>
        <position position="266"/>
    </location>
    <ligand>
        <name>FAD</name>
        <dbReference type="ChEBI" id="CHEBI:57692"/>
    </ligand>
</feature>